<dbReference type="EMBL" id="JABBPG010000006">
    <property type="protein sequence ID" value="NOU51803.1"/>
    <property type="molecule type" value="Genomic_DNA"/>
</dbReference>
<dbReference type="AlphaFoldDB" id="A0A849VH39"/>
<feature type="signal peptide" evidence="1">
    <location>
        <begin position="1"/>
        <end position="19"/>
    </location>
</feature>
<proteinExistence type="predicted"/>
<gene>
    <name evidence="2" type="ORF">HG263_14795</name>
</gene>
<evidence type="ECO:0000256" key="1">
    <source>
        <dbReference type="SAM" id="SignalP"/>
    </source>
</evidence>
<accession>A0A849VH39</accession>
<evidence type="ECO:0000313" key="3">
    <source>
        <dbReference type="Proteomes" id="UP000586305"/>
    </source>
</evidence>
<feature type="chain" id="PRO_5032660558" evidence="1">
    <location>
        <begin position="20"/>
        <end position="182"/>
    </location>
</feature>
<sequence length="182" mass="20389">MTKASIFLLSGLGVLPLFASANLCQIPKEVLGDYEGQRQTIPFGEQRKMYIERWIIQETVSPKSAVLATNITCQKMEGIKFTGSKEEWNGFINSIAQGFVKNSANDIQLTMIGDDKAVYKGTLPHQEYSIKADFDGNQQIVHNITWLDLTDNTALTVSVSGNIHLVDMIFDKYKDLINKIKN</sequence>
<evidence type="ECO:0000313" key="2">
    <source>
        <dbReference type="EMBL" id="NOU51803.1"/>
    </source>
</evidence>
<name>A0A849VH39_9GAMM</name>
<organism evidence="2 3">
    <name type="scientific">Pseudoalteromonas caenipelagi</name>
    <dbReference type="NCBI Taxonomy" id="2726988"/>
    <lineage>
        <taxon>Bacteria</taxon>
        <taxon>Pseudomonadati</taxon>
        <taxon>Pseudomonadota</taxon>
        <taxon>Gammaproteobacteria</taxon>
        <taxon>Alteromonadales</taxon>
        <taxon>Pseudoalteromonadaceae</taxon>
        <taxon>Pseudoalteromonas</taxon>
    </lineage>
</organism>
<dbReference type="Proteomes" id="UP000586305">
    <property type="component" value="Unassembled WGS sequence"/>
</dbReference>
<dbReference type="RefSeq" id="WP_171626859.1">
    <property type="nucleotide sequence ID" value="NZ_JABBPG010000006.1"/>
</dbReference>
<reference evidence="2 3" key="1">
    <citation type="submission" date="2020-04" db="EMBL/GenBank/DDBJ databases">
        <title>Pseudoalteromonas caenipelagi sp. nov., isolated from a tidal flat.</title>
        <authorList>
            <person name="Park S."/>
            <person name="Yoon J.-H."/>
        </authorList>
    </citation>
    <scope>NUCLEOTIDE SEQUENCE [LARGE SCALE GENOMIC DNA]</scope>
    <source>
        <strain evidence="2 3">JBTF-M23</strain>
    </source>
</reference>
<keyword evidence="1" id="KW-0732">Signal</keyword>
<comment type="caution">
    <text evidence="2">The sequence shown here is derived from an EMBL/GenBank/DDBJ whole genome shotgun (WGS) entry which is preliminary data.</text>
</comment>
<protein>
    <submittedName>
        <fullName evidence="2">Uncharacterized protein</fullName>
    </submittedName>
</protein>
<keyword evidence="3" id="KW-1185">Reference proteome</keyword>